<evidence type="ECO:0000256" key="7">
    <source>
        <dbReference type="ARBA" id="ARBA00022741"/>
    </source>
</evidence>
<feature type="transmembrane region" description="Helical" evidence="11">
    <location>
        <begin position="126"/>
        <end position="149"/>
    </location>
</feature>
<dbReference type="STRING" id="663278.Ethha_0332"/>
<feature type="domain" description="Histidine kinase" evidence="12">
    <location>
        <begin position="218"/>
        <end position="427"/>
    </location>
</feature>
<dbReference type="Pfam" id="PF00512">
    <property type="entry name" value="HisKA"/>
    <property type="match status" value="1"/>
</dbReference>
<dbReference type="RefSeq" id="WP_013484299.1">
    <property type="nucleotide sequence ID" value="NC_014828.1"/>
</dbReference>
<dbReference type="PRINTS" id="PR00344">
    <property type="entry name" value="BCTRLSENSOR"/>
</dbReference>
<evidence type="ECO:0000256" key="4">
    <source>
        <dbReference type="ARBA" id="ARBA00022475"/>
    </source>
</evidence>
<keyword evidence="7" id="KW-0547">Nucleotide-binding</keyword>
<evidence type="ECO:0000256" key="8">
    <source>
        <dbReference type="ARBA" id="ARBA00022777"/>
    </source>
</evidence>
<dbReference type="SMART" id="SM00387">
    <property type="entry name" value="HATPase_c"/>
    <property type="match status" value="1"/>
</dbReference>
<name>E6U7Y6_ETHHY</name>
<evidence type="ECO:0000256" key="3">
    <source>
        <dbReference type="ARBA" id="ARBA00012438"/>
    </source>
</evidence>
<dbReference type="PANTHER" id="PTHR44936">
    <property type="entry name" value="SENSOR PROTEIN CREC"/>
    <property type="match status" value="1"/>
</dbReference>
<protein>
    <recommendedName>
        <fullName evidence="3">histidine kinase</fullName>
        <ecNumber evidence="3">2.7.13.3</ecNumber>
    </recommendedName>
</protein>
<dbReference type="EMBL" id="CP002400">
    <property type="protein sequence ID" value="ADU25918.1"/>
    <property type="molecule type" value="Genomic_DNA"/>
</dbReference>
<evidence type="ECO:0000313" key="14">
    <source>
        <dbReference type="EMBL" id="ADU25918.1"/>
    </source>
</evidence>
<dbReference type="Gene3D" id="6.10.340.10">
    <property type="match status" value="1"/>
</dbReference>
<dbReference type="GO" id="GO:0005886">
    <property type="term" value="C:plasma membrane"/>
    <property type="evidence" value="ECO:0007669"/>
    <property type="project" value="UniProtKB-SubCell"/>
</dbReference>
<dbReference type="SUPFAM" id="SSF47384">
    <property type="entry name" value="Homodimeric domain of signal transducing histidine kinase"/>
    <property type="match status" value="1"/>
</dbReference>
<dbReference type="Proteomes" id="UP000001551">
    <property type="component" value="Chromosome"/>
</dbReference>
<keyword evidence="15" id="KW-1185">Reference proteome</keyword>
<dbReference type="EC" id="2.7.13.3" evidence="3"/>
<dbReference type="InterPro" id="IPR003594">
    <property type="entry name" value="HATPase_dom"/>
</dbReference>
<accession>E6U7Y6</accession>
<dbReference type="SMART" id="SM00388">
    <property type="entry name" value="HisKA"/>
    <property type="match status" value="1"/>
</dbReference>
<dbReference type="PROSITE" id="PS50109">
    <property type="entry name" value="HIS_KIN"/>
    <property type="match status" value="1"/>
</dbReference>
<dbReference type="HOGENOM" id="CLU_000445_89_38_9"/>
<evidence type="ECO:0000259" key="13">
    <source>
        <dbReference type="PROSITE" id="PS50885"/>
    </source>
</evidence>
<gene>
    <name evidence="14" type="ordered locus">Ethha_0332</name>
</gene>
<keyword evidence="5" id="KW-0597">Phosphoprotein</keyword>
<evidence type="ECO:0000256" key="9">
    <source>
        <dbReference type="ARBA" id="ARBA00022840"/>
    </source>
</evidence>
<dbReference type="InterPro" id="IPR004358">
    <property type="entry name" value="Sig_transdc_His_kin-like_C"/>
</dbReference>
<dbReference type="CDD" id="cd00075">
    <property type="entry name" value="HATPase"/>
    <property type="match status" value="1"/>
</dbReference>
<feature type="transmembrane region" description="Helical" evidence="11">
    <location>
        <begin position="6"/>
        <end position="25"/>
    </location>
</feature>
<organism evidence="14 15">
    <name type="scientific">Ethanoligenens harbinense (strain DSM 18485 / JCM 12961 / CGMCC 1.5033 / YUAN-3)</name>
    <dbReference type="NCBI Taxonomy" id="663278"/>
    <lineage>
        <taxon>Bacteria</taxon>
        <taxon>Bacillati</taxon>
        <taxon>Bacillota</taxon>
        <taxon>Clostridia</taxon>
        <taxon>Eubacteriales</taxon>
        <taxon>Oscillospiraceae</taxon>
        <taxon>Ethanoligenens</taxon>
    </lineage>
</organism>
<keyword evidence="8 14" id="KW-0418">Kinase</keyword>
<dbReference type="InterPro" id="IPR036097">
    <property type="entry name" value="HisK_dim/P_sf"/>
</dbReference>
<evidence type="ECO:0000256" key="10">
    <source>
        <dbReference type="ARBA" id="ARBA00023012"/>
    </source>
</evidence>
<keyword evidence="11" id="KW-0812">Transmembrane</keyword>
<comment type="subcellular location">
    <subcellularLocation>
        <location evidence="2">Cell membrane</location>
        <topology evidence="2">Multi-pass membrane protein</topology>
    </subcellularLocation>
</comment>
<dbReference type="PANTHER" id="PTHR44936:SF10">
    <property type="entry name" value="SENSOR PROTEIN RSTB"/>
    <property type="match status" value="1"/>
</dbReference>
<dbReference type="Gene3D" id="3.30.565.10">
    <property type="entry name" value="Histidine kinase-like ATPase, C-terminal domain"/>
    <property type="match status" value="1"/>
</dbReference>
<evidence type="ECO:0000256" key="1">
    <source>
        <dbReference type="ARBA" id="ARBA00000085"/>
    </source>
</evidence>
<dbReference type="InterPro" id="IPR003661">
    <property type="entry name" value="HisK_dim/P_dom"/>
</dbReference>
<proteinExistence type="predicted"/>
<evidence type="ECO:0000256" key="6">
    <source>
        <dbReference type="ARBA" id="ARBA00022679"/>
    </source>
</evidence>
<dbReference type="Gene3D" id="1.10.287.130">
    <property type="match status" value="1"/>
</dbReference>
<dbReference type="InterPro" id="IPR003660">
    <property type="entry name" value="HAMP_dom"/>
</dbReference>
<dbReference type="Pfam" id="PF02518">
    <property type="entry name" value="HATPase_c"/>
    <property type="match status" value="1"/>
</dbReference>
<feature type="domain" description="HAMP" evidence="13">
    <location>
        <begin position="151"/>
        <end position="203"/>
    </location>
</feature>
<dbReference type="GO" id="GO:0000155">
    <property type="term" value="F:phosphorelay sensor kinase activity"/>
    <property type="evidence" value="ECO:0007669"/>
    <property type="project" value="InterPro"/>
</dbReference>
<dbReference type="SUPFAM" id="SSF55874">
    <property type="entry name" value="ATPase domain of HSP90 chaperone/DNA topoisomerase II/histidine kinase"/>
    <property type="match status" value="1"/>
</dbReference>
<reference evidence="14 15" key="1">
    <citation type="submission" date="2010-12" db="EMBL/GenBank/DDBJ databases">
        <title>Complete sequence of Ethanoligenens harbinense YUAN-3.</title>
        <authorList>
            <person name="Lucas S."/>
            <person name="Copeland A."/>
            <person name="Lapidus A."/>
            <person name="Cheng J.-F."/>
            <person name="Bruce D."/>
            <person name="Goodwin L."/>
            <person name="Pitluck S."/>
            <person name="Chertkov O."/>
            <person name="Misra M."/>
            <person name="Detter J.C."/>
            <person name="Han C."/>
            <person name="Tapia R."/>
            <person name="Land M."/>
            <person name="Hauser L."/>
            <person name="Jeffries C."/>
            <person name="Kyrpides N."/>
            <person name="Ivanova N."/>
            <person name="Mikhailova N."/>
            <person name="Wang A."/>
            <person name="Mouttaki H."/>
            <person name="He Z."/>
            <person name="Zhou J."/>
            <person name="Hemme C.L."/>
            <person name="Woyke T."/>
        </authorList>
    </citation>
    <scope>NUCLEOTIDE SEQUENCE [LARGE SCALE GENOMIC DNA]</scope>
    <source>
        <strain evidence="15">DSM 18485 / JCM 12961 / CGMCC 1.5033 / YUAN-3</strain>
    </source>
</reference>
<keyword evidence="6" id="KW-0808">Transferase</keyword>
<evidence type="ECO:0000259" key="12">
    <source>
        <dbReference type="PROSITE" id="PS50109"/>
    </source>
</evidence>
<keyword evidence="4" id="KW-1003">Cell membrane</keyword>
<dbReference type="GO" id="GO:0005524">
    <property type="term" value="F:ATP binding"/>
    <property type="evidence" value="ECO:0007669"/>
    <property type="project" value="UniProtKB-KW"/>
</dbReference>
<dbReference type="KEGG" id="eha:Ethha_0332"/>
<keyword evidence="11" id="KW-1133">Transmembrane helix</keyword>
<keyword evidence="9" id="KW-0067">ATP-binding</keyword>
<keyword evidence="11" id="KW-0472">Membrane</keyword>
<evidence type="ECO:0000256" key="5">
    <source>
        <dbReference type="ARBA" id="ARBA00022553"/>
    </source>
</evidence>
<evidence type="ECO:0000256" key="2">
    <source>
        <dbReference type="ARBA" id="ARBA00004651"/>
    </source>
</evidence>
<dbReference type="eggNOG" id="COG2205">
    <property type="taxonomic scope" value="Bacteria"/>
</dbReference>
<evidence type="ECO:0000256" key="11">
    <source>
        <dbReference type="SAM" id="Phobius"/>
    </source>
</evidence>
<dbReference type="PROSITE" id="PS50885">
    <property type="entry name" value="HAMP"/>
    <property type="match status" value="1"/>
</dbReference>
<dbReference type="AlphaFoldDB" id="E6U7Y6"/>
<dbReference type="InterPro" id="IPR005467">
    <property type="entry name" value="His_kinase_dom"/>
</dbReference>
<sequence>MNLKPLYAFMALFCAAGAILLFFILRGGENDVPVAAYNDIARSLGEQWNRLDKHDLPGLSYHIDYAVLDLNGNVRAATHAGLDEPTVFSAVRRRDTVLDISANGVVVGNVLFYSHAAQDRQAQRQALFFAGLLLLALPLLFCIGFSLWLRHSLIHPFRLLDAFARRVAAGNLDIPLAMDKENLFGPFTESFDLMRDELARAKENEYRANRSKKELVASLSHDIKTPVASILAVTELMLVREPDAAARKNWETVHAKAEQISLLINNLFHASLEELQKLPVEPSEENSAALGEMLRAADYNGRTAVSPIPPCLLRFDRLRLQQVFDNIIHNSYKYADSAILVTFIFEGAALSVTIADNGPGAPPSDLALLCNKFYRGKNAAGKSGSGLGLYLSRYLMEQMGGTLACENRLRGETVCGFAVRLHIPFPAASVR</sequence>
<dbReference type="CDD" id="cd00082">
    <property type="entry name" value="HisKA"/>
    <property type="match status" value="1"/>
</dbReference>
<comment type="catalytic activity">
    <reaction evidence="1">
        <text>ATP + protein L-histidine = ADP + protein N-phospho-L-histidine.</text>
        <dbReference type="EC" id="2.7.13.3"/>
    </reaction>
</comment>
<evidence type="ECO:0000313" key="15">
    <source>
        <dbReference type="Proteomes" id="UP000001551"/>
    </source>
</evidence>
<dbReference type="InterPro" id="IPR036890">
    <property type="entry name" value="HATPase_C_sf"/>
</dbReference>
<dbReference type="InterPro" id="IPR050980">
    <property type="entry name" value="2C_sensor_his_kinase"/>
</dbReference>
<keyword evidence="10" id="KW-0902">Two-component regulatory system</keyword>